<evidence type="ECO:0000313" key="1">
    <source>
        <dbReference type="EMBL" id="MBB4687763.1"/>
    </source>
</evidence>
<dbReference type="AlphaFoldDB" id="A0A840J1G2"/>
<dbReference type="EMBL" id="JACHMG010000001">
    <property type="protein sequence ID" value="MBB4687763.1"/>
    <property type="molecule type" value="Genomic_DNA"/>
</dbReference>
<dbReference type="RefSeq" id="WP_184782560.1">
    <property type="nucleotide sequence ID" value="NZ_JACHMG010000001.1"/>
</dbReference>
<dbReference type="Proteomes" id="UP000581769">
    <property type="component" value="Unassembled WGS sequence"/>
</dbReference>
<reference evidence="1 2" key="1">
    <citation type="submission" date="2020-08" db="EMBL/GenBank/DDBJ databases">
        <title>Sequencing the genomes of 1000 actinobacteria strains.</title>
        <authorList>
            <person name="Klenk H.-P."/>
        </authorList>
    </citation>
    <scope>NUCLEOTIDE SEQUENCE [LARGE SCALE GENOMIC DNA]</scope>
    <source>
        <strain evidence="1 2">DSM 45859</strain>
    </source>
</reference>
<comment type="caution">
    <text evidence="1">The sequence shown here is derived from an EMBL/GenBank/DDBJ whole genome shotgun (WGS) entry which is preliminary data.</text>
</comment>
<protein>
    <submittedName>
        <fullName evidence="1">Uncharacterized protein</fullName>
    </submittedName>
</protein>
<accession>A0A840J1G2</accession>
<gene>
    <name evidence="1" type="ORF">BJY18_005248</name>
</gene>
<organism evidence="1 2">
    <name type="scientific">Amycolatopsis jiangsuensis</name>
    <dbReference type="NCBI Taxonomy" id="1181879"/>
    <lineage>
        <taxon>Bacteria</taxon>
        <taxon>Bacillati</taxon>
        <taxon>Actinomycetota</taxon>
        <taxon>Actinomycetes</taxon>
        <taxon>Pseudonocardiales</taxon>
        <taxon>Pseudonocardiaceae</taxon>
        <taxon>Amycolatopsis</taxon>
    </lineage>
</organism>
<proteinExistence type="predicted"/>
<sequence length="367" mass="39660">MGGFHWDPRAFTLAQARYGELADQGEGYLYPMVAEHVVGWRAGGLLDLLVIHHKSLAKEVAVSAGCTPAMLRKINDNLSAAGRQYTGSDNAAAEDISATWDRMGYDLPSTGDPDLERFGGVAYDFGSGFPPSEYPGSGDFGIQDLVNTILGFPKSVVMPELSLKNPTLQSIWDVVFGTWLELCGHVTEALTGDWEGVYRAGDAMSNAGAYWQSLSTLSRRAAGTLFRHWDGEGSEFAERFVAKICAVYEDAGEAVAQCGVDYKMHAHGCYLLFSEINGMLTGIPNDMIALFDLLDRADADSVPTPSPELLAALAGIQRLATLLLERIKEVMEKLLEVAQAIEAIVGVVLAACTLFTNYSNEMRGALT</sequence>
<keyword evidence="2" id="KW-1185">Reference proteome</keyword>
<name>A0A840J1G2_9PSEU</name>
<evidence type="ECO:0000313" key="2">
    <source>
        <dbReference type="Proteomes" id="UP000581769"/>
    </source>
</evidence>